<evidence type="ECO:0000313" key="1">
    <source>
        <dbReference type="EMBL" id="EFX92146.1"/>
    </source>
</evidence>
<gene>
    <name evidence="1" type="ORF">HMPREF0027_0789</name>
</gene>
<dbReference type="Proteomes" id="UP000005467">
    <property type="component" value="Unassembled WGS sequence"/>
</dbReference>
<sequence>MPQTKKIGANYTLSQTIAQTFALGKCSKNKRLNLQKILQIRPLAT</sequence>
<keyword evidence="2" id="KW-1185">Reference proteome</keyword>
<organism evidence="1 2">
    <name type="scientific">Actinobacillus ureae ATCC 25976</name>
    <dbReference type="NCBI Taxonomy" id="887324"/>
    <lineage>
        <taxon>Bacteria</taxon>
        <taxon>Pseudomonadati</taxon>
        <taxon>Pseudomonadota</taxon>
        <taxon>Gammaproteobacteria</taxon>
        <taxon>Pasteurellales</taxon>
        <taxon>Pasteurellaceae</taxon>
        <taxon>Actinobacillus</taxon>
    </lineage>
</organism>
<comment type="caution">
    <text evidence="1">The sequence shown here is derived from an EMBL/GenBank/DDBJ whole genome shotgun (WGS) entry which is preliminary data.</text>
</comment>
<accession>E8KG22</accession>
<evidence type="ECO:0000313" key="2">
    <source>
        <dbReference type="Proteomes" id="UP000005467"/>
    </source>
</evidence>
<dbReference type="AlphaFoldDB" id="E8KG22"/>
<name>E8KG22_9PAST</name>
<dbReference type="EMBL" id="AEVG01000055">
    <property type="protein sequence ID" value="EFX92146.1"/>
    <property type="molecule type" value="Genomic_DNA"/>
</dbReference>
<dbReference type="HOGENOM" id="CLU_3195111_0_0_6"/>
<proteinExistence type="predicted"/>
<reference evidence="1 2" key="1">
    <citation type="submission" date="2011-01" db="EMBL/GenBank/DDBJ databases">
        <authorList>
            <person name="Muzny D."/>
            <person name="Qin X."/>
            <person name="Deng J."/>
            <person name="Jiang H."/>
            <person name="Liu Y."/>
            <person name="Qu J."/>
            <person name="Song X.-Z."/>
            <person name="Zhang L."/>
            <person name="Thornton R."/>
            <person name="Coyle M."/>
            <person name="Francisco L."/>
            <person name="Jackson L."/>
            <person name="Javaid M."/>
            <person name="Korchina V."/>
            <person name="Kovar C."/>
            <person name="Mata R."/>
            <person name="Mathew T."/>
            <person name="Ngo R."/>
            <person name="Nguyen L."/>
            <person name="Nguyen N."/>
            <person name="Okwuonu G."/>
            <person name="Ongeri F."/>
            <person name="Pham C."/>
            <person name="Simmons D."/>
            <person name="Wilczek-Boney K."/>
            <person name="Hale W."/>
            <person name="Jakkamsetti A."/>
            <person name="Pham P."/>
            <person name="Ruth R."/>
            <person name="San Lucas F."/>
            <person name="Warren J."/>
            <person name="Zhang J."/>
            <person name="Zhao Z."/>
            <person name="Zhou C."/>
            <person name="Zhu D."/>
            <person name="Lee S."/>
            <person name="Bess C."/>
            <person name="Blankenburg K."/>
            <person name="Forbes L."/>
            <person name="Fu Q."/>
            <person name="Gubbala S."/>
            <person name="Hirani K."/>
            <person name="Jayaseelan J.C."/>
            <person name="Lara F."/>
            <person name="Munidasa M."/>
            <person name="Palculict T."/>
            <person name="Patil S."/>
            <person name="Pu L.-L."/>
            <person name="Saada N."/>
            <person name="Tang L."/>
            <person name="Weissenberger G."/>
            <person name="Zhu Y."/>
            <person name="Hemphill L."/>
            <person name="Shang Y."/>
            <person name="Youmans B."/>
            <person name="Ayvaz T."/>
            <person name="Ross M."/>
            <person name="Santibanez J."/>
            <person name="Aqrawi P."/>
            <person name="Gross S."/>
            <person name="Joshi V."/>
            <person name="Fowler G."/>
            <person name="Nazareth L."/>
            <person name="Reid J."/>
            <person name="Worley K."/>
            <person name="Petrosino J."/>
            <person name="Highlander S."/>
            <person name="Gibbs R."/>
        </authorList>
    </citation>
    <scope>NUCLEOTIDE SEQUENCE [LARGE SCALE GENOMIC DNA]</scope>
    <source>
        <strain evidence="1 2">ATCC 25976</strain>
    </source>
</reference>
<protein>
    <submittedName>
        <fullName evidence="1">Uncharacterized protein</fullName>
    </submittedName>
</protein>
<dbReference type="RefSeq" id="WP_005622335.1">
    <property type="nucleotide sequence ID" value="NZ_GL831080.1"/>
</dbReference>